<evidence type="ECO:0000256" key="2">
    <source>
        <dbReference type="ARBA" id="ARBA00020953"/>
    </source>
</evidence>
<dbReference type="PIRSF" id="PIRSF006485">
    <property type="entry name" value="GTP-binding_EngA"/>
    <property type="match status" value="1"/>
</dbReference>
<name>A0A520XF34_9DELT</name>
<evidence type="ECO:0000256" key="8">
    <source>
        <dbReference type="HAMAP-Rule" id="MF_00195"/>
    </source>
</evidence>
<dbReference type="PANTHER" id="PTHR43834">
    <property type="entry name" value="GTPASE DER"/>
    <property type="match status" value="1"/>
</dbReference>
<evidence type="ECO:0000256" key="9">
    <source>
        <dbReference type="RuleBase" id="RU004481"/>
    </source>
</evidence>
<evidence type="ECO:0000256" key="5">
    <source>
        <dbReference type="ARBA" id="ARBA00022741"/>
    </source>
</evidence>
<dbReference type="AlphaFoldDB" id="A0A520XF34"/>
<dbReference type="NCBIfam" id="TIGR03594">
    <property type="entry name" value="GTPase_EngA"/>
    <property type="match status" value="1"/>
</dbReference>
<gene>
    <name evidence="8 11" type="primary">der</name>
    <name evidence="11" type="ORF">EVJ48_03525</name>
</gene>
<dbReference type="InterPro" id="IPR006073">
    <property type="entry name" value="GTP-bd"/>
</dbReference>
<feature type="binding site" evidence="8">
    <location>
        <begin position="193"/>
        <end position="200"/>
    </location>
    <ligand>
        <name>GTP</name>
        <dbReference type="ChEBI" id="CHEBI:37565"/>
        <label>2</label>
    </ligand>
</feature>
<dbReference type="GO" id="GO:0042254">
    <property type="term" value="P:ribosome biogenesis"/>
    <property type="evidence" value="ECO:0007669"/>
    <property type="project" value="UniProtKB-KW"/>
</dbReference>
<protein>
    <recommendedName>
        <fullName evidence="2 8">GTPase Der</fullName>
    </recommendedName>
    <alternativeName>
        <fullName evidence="7 8">GTP-binding protein EngA</fullName>
    </alternativeName>
</protein>
<dbReference type="Gene3D" id="3.30.300.20">
    <property type="match status" value="1"/>
</dbReference>
<keyword evidence="5 8" id="KW-0547">Nucleotide-binding</keyword>
<comment type="subunit">
    <text evidence="8">Associates with the 50S ribosomal subunit.</text>
</comment>
<evidence type="ECO:0000256" key="1">
    <source>
        <dbReference type="ARBA" id="ARBA00008279"/>
    </source>
</evidence>
<evidence type="ECO:0000259" key="10">
    <source>
        <dbReference type="Pfam" id="PF01926"/>
    </source>
</evidence>
<comment type="caution">
    <text evidence="11">The sequence shown here is derived from an EMBL/GenBank/DDBJ whole genome shotgun (WGS) entry which is preliminary data.</text>
</comment>
<dbReference type="Gene3D" id="3.40.50.300">
    <property type="entry name" value="P-loop containing nucleotide triphosphate hydrolases"/>
    <property type="match status" value="2"/>
</dbReference>
<feature type="binding site" evidence="8">
    <location>
        <begin position="60"/>
        <end position="64"/>
    </location>
    <ligand>
        <name>GTP</name>
        <dbReference type="ChEBI" id="CHEBI:37565"/>
        <label>1</label>
    </ligand>
</feature>
<dbReference type="CDD" id="cd01895">
    <property type="entry name" value="EngA2"/>
    <property type="match status" value="1"/>
</dbReference>
<evidence type="ECO:0000313" key="11">
    <source>
        <dbReference type="EMBL" id="RZV39766.1"/>
    </source>
</evidence>
<evidence type="ECO:0000313" key="12">
    <source>
        <dbReference type="Proteomes" id="UP000322454"/>
    </source>
</evidence>
<comment type="similarity">
    <text evidence="1 8 9">Belongs to the TRAFAC class TrmE-Era-EngA-EngB-Septin-like GTPase superfamily. EngA (Der) GTPase family.</text>
</comment>
<dbReference type="GO" id="GO:0005525">
    <property type="term" value="F:GTP binding"/>
    <property type="evidence" value="ECO:0007669"/>
    <property type="project" value="UniProtKB-UniRule"/>
</dbReference>
<dbReference type="InterPro" id="IPR015946">
    <property type="entry name" value="KH_dom-like_a/b"/>
</dbReference>
<dbReference type="PANTHER" id="PTHR43834:SF6">
    <property type="entry name" value="GTPASE DER"/>
    <property type="match status" value="1"/>
</dbReference>
<feature type="binding site" evidence="8">
    <location>
        <begin position="240"/>
        <end position="244"/>
    </location>
    <ligand>
        <name>GTP</name>
        <dbReference type="ChEBI" id="CHEBI:37565"/>
        <label>2</label>
    </ligand>
</feature>
<accession>A0A520XF34</accession>
<dbReference type="Proteomes" id="UP000322454">
    <property type="component" value="Unassembled WGS sequence"/>
</dbReference>
<comment type="function">
    <text evidence="8 9">GTPase that plays an essential role in the late steps of ribosome biogenesis.</text>
</comment>
<dbReference type="InterPro" id="IPR027417">
    <property type="entry name" value="P-loop_NTPase"/>
</dbReference>
<reference evidence="11 12" key="1">
    <citation type="submission" date="2019-01" db="EMBL/GenBank/DDBJ databases">
        <title>Insights into ecological role of a new deltaproteobacterial order Candidatus Sinidesulfobacterales (Sva0485) by metagenomics and metatranscriptomics.</title>
        <authorList>
            <person name="Tan S."/>
            <person name="Liu J."/>
            <person name="Fang Y."/>
            <person name="Hedlund B."/>
            <person name="Lian Z.-H."/>
            <person name="Huang L.-Y."/>
            <person name="Li J.-T."/>
            <person name="Huang L.-N."/>
            <person name="Li W.-J."/>
            <person name="Jiang H.-C."/>
            <person name="Dong H.-L."/>
            <person name="Shu W.-S."/>
        </authorList>
    </citation>
    <scope>NUCLEOTIDE SEQUENCE [LARGE SCALE GENOMIC DNA]</scope>
    <source>
        <strain evidence="11">AP4</strain>
    </source>
</reference>
<feature type="domain" description="G" evidence="10">
    <location>
        <begin position="188"/>
        <end position="305"/>
    </location>
</feature>
<dbReference type="EMBL" id="SHMQ01000006">
    <property type="protein sequence ID" value="RZV39766.1"/>
    <property type="molecule type" value="Genomic_DNA"/>
</dbReference>
<keyword evidence="3 8" id="KW-0690">Ribosome biogenesis</keyword>
<evidence type="ECO:0000256" key="7">
    <source>
        <dbReference type="ARBA" id="ARBA00032345"/>
    </source>
</evidence>
<dbReference type="InterPro" id="IPR005225">
    <property type="entry name" value="Small_GTP-bd"/>
</dbReference>
<dbReference type="SUPFAM" id="SSF52540">
    <property type="entry name" value="P-loop containing nucleoside triphosphate hydrolases"/>
    <property type="match status" value="2"/>
</dbReference>
<evidence type="ECO:0000256" key="6">
    <source>
        <dbReference type="ARBA" id="ARBA00023134"/>
    </source>
</evidence>
<organism evidence="11 12">
    <name type="scientific">Candidatus Acidulodesulfobacterium acidiphilum</name>
    <dbReference type="NCBI Taxonomy" id="2597224"/>
    <lineage>
        <taxon>Bacteria</taxon>
        <taxon>Deltaproteobacteria</taxon>
        <taxon>Candidatus Acidulodesulfobacterales</taxon>
        <taxon>Candidatus Acidulodesulfobacterium</taxon>
    </lineage>
</organism>
<feature type="binding site" evidence="8">
    <location>
        <begin position="13"/>
        <end position="20"/>
    </location>
    <ligand>
        <name>GTP</name>
        <dbReference type="ChEBI" id="CHEBI:37565"/>
        <label>1</label>
    </ligand>
</feature>
<evidence type="ECO:0000256" key="4">
    <source>
        <dbReference type="ARBA" id="ARBA00022737"/>
    </source>
</evidence>
<proteinExistence type="inferred from homology"/>
<dbReference type="NCBIfam" id="TIGR00231">
    <property type="entry name" value="small_GTP"/>
    <property type="match status" value="2"/>
</dbReference>
<feature type="binding site" evidence="8">
    <location>
        <begin position="123"/>
        <end position="126"/>
    </location>
    <ligand>
        <name>GTP</name>
        <dbReference type="ChEBI" id="CHEBI:37565"/>
        <label>1</label>
    </ligand>
</feature>
<keyword evidence="4 9" id="KW-0677">Repeat</keyword>
<sequence>MIKSKDFFVLIIGRPNVGKSTIFNKITGKTSALSSKIAGTTLDLNIKKISFNGTDFFISDSGGFNVSPANETEKKIRDKVFEYSKKAGLILFAVDYKSGFLPEDKEIFKRLKKNGSNIILVINKVDSPKDANGAESEFIGLGIKTVLTASAEKGTGIYEILEKIAEEINIKKPVKPKKTGEENENSFKIAIIGRPNSGKSTYINTLLKEDLLFTDDKPGTTRDSIDTYIRYKGRSITLVDTAGIRKKNKLDLNSEAFQKQSLNQIKRADVVVLFIDINSDVTHEDLSLLRRITLEKKPVIIAFTKWDLKEKLPENAVQLKNEIKYKLKEFSGMPFVYISSKTNKNLNKILDMSMEIFDSKSVKIKKKDLNRFIETAKTEPRSGRIYKYISYGVQKEGEKIPTFIFFTGNKGKIFTMTDIKFLRNSIKEAFGIKSNVEVVMEYKKYDAD</sequence>
<dbReference type="PRINTS" id="PR00326">
    <property type="entry name" value="GTP1OBG"/>
</dbReference>
<evidence type="ECO:0000256" key="3">
    <source>
        <dbReference type="ARBA" id="ARBA00022517"/>
    </source>
</evidence>
<dbReference type="InterPro" id="IPR016484">
    <property type="entry name" value="GTPase_Der"/>
</dbReference>
<dbReference type="Pfam" id="PF01926">
    <property type="entry name" value="MMR_HSR1"/>
    <property type="match status" value="2"/>
</dbReference>
<feature type="domain" description="G" evidence="10">
    <location>
        <begin position="9"/>
        <end position="124"/>
    </location>
</feature>
<dbReference type="HAMAP" id="MF_00195">
    <property type="entry name" value="GTPase_Der"/>
    <property type="match status" value="1"/>
</dbReference>
<keyword evidence="6 8" id="KW-0342">GTP-binding</keyword>
<comment type="caution">
    <text evidence="8">Lacks conserved residue(s) required for the propagation of feature annotation.</text>
</comment>